<dbReference type="Gene3D" id="2.40.50.100">
    <property type="match status" value="1"/>
</dbReference>
<proteinExistence type="predicted"/>
<comment type="function">
    <text evidence="8">This protein is a component of the acetyl coenzyme A carboxylase complex; first, biotin carboxylase catalyzes the carboxylation of the carrier protein and then the transcarboxylase transfers the carboxyl group to form malonyl-CoA.</text>
</comment>
<keyword evidence="4 8" id="KW-0276">Fatty acid metabolism</keyword>
<dbReference type="Proteomes" id="UP000516052">
    <property type="component" value="Chromosome"/>
</dbReference>
<keyword evidence="7 8" id="KW-0092">Biotin</keyword>
<evidence type="ECO:0000256" key="6">
    <source>
        <dbReference type="ARBA" id="ARBA00023160"/>
    </source>
</evidence>
<protein>
    <recommendedName>
        <fullName evidence="2 8">Biotin carboxyl carrier protein of acetyl-CoA carboxylase</fullName>
    </recommendedName>
</protein>
<keyword evidence="6 8" id="KW-0275">Fatty acid biosynthesis</keyword>
<dbReference type="RefSeq" id="WP_187751607.1">
    <property type="nucleotide sequence ID" value="NZ_CP060828.1"/>
</dbReference>
<evidence type="ECO:0000313" key="10">
    <source>
        <dbReference type="EMBL" id="QNP74683.1"/>
    </source>
</evidence>
<gene>
    <name evidence="10" type="ORF">IAG44_38025</name>
</gene>
<sequence length="176" mass="18196">MTSLRPASDGDTAVGGEESELLERVRDAVVDLLAELPGAPARLRVRVQGVEMELDWAAPPAGPAAPAPQAVQAAPAPVHVLSPDTATSGDGGPPPAWASVTSSTVGTFYRSPEPGAEPFVRVGEQVKPGQQVAIIEVMKLMIPVEADRDAVITEVLAEDGQSVEYGQPLFALGPVS</sequence>
<dbReference type="InterPro" id="IPR001249">
    <property type="entry name" value="AcCoA_biotinCC"/>
</dbReference>
<evidence type="ECO:0000259" key="9">
    <source>
        <dbReference type="PROSITE" id="PS50968"/>
    </source>
</evidence>
<keyword evidence="5 8" id="KW-0443">Lipid metabolism</keyword>
<dbReference type="PANTHER" id="PTHR45266:SF3">
    <property type="entry name" value="OXALOACETATE DECARBOXYLASE ALPHA CHAIN"/>
    <property type="match status" value="1"/>
</dbReference>
<dbReference type="AlphaFoldDB" id="A0A7H0IPG7"/>
<dbReference type="EMBL" id="CP060828">
    <property type="protein sequence ID" value="QNP74683.1"/>
    <property type="molecule type" value="Genomic_DNA"/>
</dbReference>
<comment type="pathway">
    <text evidence="1 8">Lipid metabolism; fatty acid biosynthesis.</text>
</comment>
<evidence type="ECO:0000256" key="3">
    <source>
        <dbReference type="ARBA" id="ARBA00022516"/>
    </source>
</evidence>
<dbReference type="SUPFAM" id="SSF51230">
    <property type="entry name" value="Single hybrid motif"/>
    <property type="match status" value="1"/>
</dbReference>
<dbReference type="GO" id="GO:0009317">
    <property type="term" value="C:acetyl-CoA carboxylase complex"/>
    <property type="evidence" value="ECO:0007669"/>
    <property type="project" value="InterPro"/>
</dbReference>
<name>A0A7H0IPG7_9ACTN</name>
<dbReference type="UniPathway" id="UPA00094"/>
<reference evidence="10 11" key="1">
    <citation type="submission" date="2020-08" db="EMBL/GenBank/DDBJ databases">
        <title>A novel species.</title>
        <authorList>
            <person name="Gao J."/>
        </authorList>
    </citation>
    <scope>NUCLEOTIDE SEQUENCE [LARGE SCALE GENOMIC DNA]</scope>
    <source>
        <strain evidence="10 11">CRXT-G-22</strain>
    </source>
</reference>
<organism evidence="10 11">
    <name type="scientific">Streptomyces roseirectus</name>
    <dbReference type="NCBI Taxonomy" id="2768066"/>
    <lineage>
        <taxon>Bacteria</taxon>
        <taxon>Bacillati</taxon>
        <taxon>Actinomycetota</taxon>
        <taxon>Actinomycetes</taxon>
        <taxon>Kitasatosporales</taxon>
        <taxon>Streptomycetaceae</taxon>
        <taxon>Streptomyces</taxon>
    </lineage>
</organism>
<evidence type="ECO:0000256" key="2">
    <source>
        <dbReference type="ARBA" id="ARBA00017562"/>
    </source>
</evidence>
<evidence type="ECO:0000313" key="11">
    <source>
        <dbReference type="Proteomes" id="UP000516052"/>
    </source>
</evidence>
<dbReference type="InterPro" id="IPR011053">
    <property type="entry name" value="Single_hybrid_motif"/>
</dbReference>
<dbReference type="PRINTS" id="PR01071">
    <property type="entry name" value="ACOABIOTINCC"/>
</dbReference>
<evidence type="ECO:0000256" key="1">
    <source>
        <dbReference type="ARBA" id="ARBA00005194"/>
    </source>
</evidence>
<feature type="domain" description="Lipoyl-binding" evidence="9">
    <location>
        <begin position="95"/>
        <end position="173"/>
    </location>
</feature>
<dbReference type="GO" id="GO:0006633">
    <property type="term" value="P:fatty acid biosynthetic process"/>
    <property type="evidence" value="ECO:0007669"/>
    <property type="project" value="UniProtKB-UniPathway"/>
</dbReference>
<dbReference type="CDD" id="cd06850">
    <property type="entry name" value="biotinyl_domain"/>
    <property type="match status" value="1"/>
</dbReference>
<dbReference type="InterPro" id="IPR000089">
    <property type="entry name" value="Biotin_lipoyl"/>
</dbReference>
<evidence type="ECO:0000256" key="7">
    <source>
        <dbReference type="ARBA" id="ARBA00023267"/>
    </source>
</evidence>
<evidence type="ECO:0000256" key="5">
    <source>
        <dbReference type="ARBA" id="ARBA00023098"/>
    </source>
</evidence>
<dbReference type="Pfam" id="PF00364">
    <property type="entry name" value="Biotin_lipoyl"/>
    <property type="match status" value="1"/>
</dbReference>
<evidence type="ECO:0000256" key="4">
    <source>
        <dbReference type="ARBA" id="ARBA00022832"/>
    </source>
</evidence>
<evidence type="ECO:0000256" key="8">
    <source>
        <dbReference type="RuleBase" id="RU364072"/>
    </source>
</evidence>
<accession>A0A7H0IPG7</accession>
<keyword evidence="11" id="KW-1185">Reference proteome</keyword>
<dbReference type="KEGG" id="sroi:IAG44_38025"/>
<keyword evidence="3 8" id="KW-0444">Lipid biosynthesis</keyword>
<dbReference type="InterPro" id="IPR001882">
    <property type="entry name" value="Biotin_BS"/>
</dbReference>
<dbReference type="PROSITE" id="PS00188">
    <property type="entry name" value="BIOTIN"/>
    <property type="match status" value="1"/>
</dbReference>
<dbReference type="PROSITE" id="PS50968">
    <property type="entry name" value="BIOTINYL_LIPOYL"/>
    <property type="match status" value="1"/>
</dbReference>
<dbReference type="GO" id="GO:0003989">
    <property type="term" value="F:acetyl-CoA carboxylase activity"/>
    <property type="evidence" value="ECO:0007669"/>
    <property type="project" value="InterPro"/>
</dbReference>
<dbReference type="InterPro" id="IPR050709">
    <property type="entry name" value="Biotin_Carboxyl_Carrier/Decarb"/>
</dbReference>
<dbReference type="PANTHER" id="PTHR45266">
    <property type="entry name" value="OXALOACETATE DECARBOXYLASE ALPHA CHAIN"/>
    <property type="match status" value="1"/>
</dbReference>